<evidence type="ECO:0000313" key="3">
    <source>
        <dbReference type="Proteomes" id="UP000282529"/>
    </source>
</evidence>
<dbReference type="RefSeq" id="WP_124694374.1">
    <property type="nucleotide sequence ID" value="NZ_JBHUFE010000016.1"/>
</dbReference>
<feature type="compositionally biased region" description="Polar residues" evidence="1">
    <location>
        <begin position="7"/>
        <end position="17"/>
    </location>
</feature>
<dbReference type="InterPro" id="IPR013320">
    <property type="entry name" value="ConA-like_dom_sf"/>
</dbReference>
<dbReference type="Proteomes" id="UP000282529">
    <property type="component" value="Unassembled WGS sequence"/>
</dbReference>
<evidence type="ECO:0000256" key="1">
    <source>
        <dbReference type="SAM" id="MobiDB-lite"/>
    </source>
</evidence>
<keyword evidence="3" id="KW-1185">Reference proteome</keyword>
<accession>A0A3N9PBW0</accession>
<dbReference type="EMBL" id="RQPI01000001">
    <property type="protein sequence ID" value="RQW13733.1"/>
    <property type="molecule type" value="Genomic_DNA"/>
</dbReference>
<dbReference type="SUPFAM" id="SSF49899">
    <property type="entry name" value="Concanavalin A-like lectins/glucanases"/>
    <property type="match status" value="1"/>
</dbReference>
<dbReference type="PANTHER" id="PTHR35332:SF2">
    <property type="entry name" value="REGULATION OF ENOLASE PROTEIN 1"/>
    <property type="match status" value="1"/>
</dbReference>
<protein>
    <submittedName>
        <fullName evidence="2">DUF1349 domain-containing protein</fullName>
    </submittedName>
</protein>
<dbReference type="Pfam" id="PF07081">
    <property type="entry name" value="DUF1349"/>
    <property type="match status" value="1"/>
</dbReference>
<dbReference type="Gene3D" id="2.60.120.200">
    <property type="match status" value="1"/>
</dbReference>
<feature type="region of interest" description="Disordered" evidence="1">
    <location>
        <begin position="1"/>
        <end position="23"/>
    </location>
</feature>
<sequence>MALNKIDWSSGTWTNEPESSRTEEDRLIAQAVEQSDYWQQTMYGFQHDSGHALLASWDEPFAVEIAFKLDGFSGLYDQAGLMLWHSPTQWIKSGIEINDGVPHLGAVVTDTYSDWSLSPVPEWIGKEITIRASRLHDAVIIRARIEGGPWRTVRVARFPYASRKQAGPFLCAPTRAGFQVAFTRWSLTSPDTDIHIDPPAGG</sequence>
<proteinExistence type="predicted"/>
<dbReference type="PANTHER" id="PTHR35332">
    <property type="entry name" value="REGULATION OF ENOLASE PROTEIN 1"/>
    <property type="match status" value="1"/>
</dbReference>
<comment type="caution">
    <text evidence="2">The sequence shown here is derived from an EMBL/GenBank/DDBJ whole genome shotgun (WGS) entry which is preliminary data.</text>
</comment>
<name>A0A3N9PBW0_9BACL</name>
<reference evidence="2 3" key="1">
    <citation type="submission" date="2018-11" db="EMBL/GenBank/DDBJ databases">
        <title>Genome sequence of strain 7197.</title>
        <authorList>
            <person name="Gao J."/>
            <person name="Sun J."/>
        </authorList>
    </citation>
    <scope>NUCLEOTIDE SEQUENCE [LARGE SCALE GENOMIC DNA]</scope>
    <source>
        <strain evidence="2 3">7197</strain>
    </source>
</reference>
<organism evidence="2 3">
    <name type="scientific">Paenibacillus rhizophilus</name>
    <dbReference type="NCBI Taxonomy" id="1850366"/>
    <lineage>
        <taxon>Bacteria</taxon>
        <taxon>Bacillati</taxon>
        <taxon>Bacillota</taxon>
        <taxon>Bacilli</taxon>
        <taxon>Bacillales</taxon>
        <taxon>Paenibacillaceae</taxon>
        <taxon>Paenibacillus</taxon>
    </lineage>
</organism>
<dbReference type="AlphaFoldDB" id="A0A3N9PBW0"/>
<gene>
    <name evidence="2" type="ORF">EH198_04875</name>
</gene>
<evidence type="ECO:0000313" key="2">
    <source>
        <dbReference type="EMBL" id="RQW13733.1"/>
    </source>
</evidence>
<dbReference type="OrthoDB" id="9814707at2"/>
<dbReference type="InterPro" id="IPR009784">
    <property type="entry name" value="DUF1349"/>
</dbReference>